<comment type="caution">
    <text evidence="1">The sequence shown here is derived from an EMBL/GenBank/DDBJ whole genome shotgun (WGS) entry which is preliminary data.</text>
</comment>
<dbReference type="AlphaFoldDB" id="A0A4Q2AH06"/>
<accession>A0A4Q2AH06</accession>
<proteinExistence type="predicted"/>
<dbReference type="EMBL" id="QWEX01000002">
    <property type="protein sequence ID" value="RXV68715.1"/>
    <property type="molecule type" value="Genomic_DNA"/>
</dbReference>
<name>A0A4Q2AH06_9BURK</name>
<evidence type="ECO:0000313" key="1">
    <source>
        <dbReference type="EMBL" id="RXV68715.1"/>
    </source>
</evidence>
<evidence type="ECO:0000313" key="2">
    <source>
        <dbReference type="Proteomes" id="UP000289650"/>
    </source>
</evidence>
<organism evidence="1 2">
    <name type="scientific">Burkholderia stabilis</name>
    <dbReference type="NCBI Taxonomy" id="95485"/>
    <lineage>
        <taxon>Bacteria</taxon>
        <taxon>Pseudomonadati</taxon>
        <taxon>Pseudomonadota</taxon>
        <taxon>Betaproteobacteria</taxon>
        <taxon>Burkholderiales</taxon>
        <taxon>Burkholderiaceae</taxon>
        <taxon>Burkholderia</taxon>
        <taxon>Burkholderia cepacia complex</taxon>
    </lineage>
</organism>
<dbReference type="Proteomes" id="UP000289650">
    <property type="component" value="Unassembled WGS sequence"/>
</dbReference>
<reference evidence="1 2" key="1">
    <citation type="submission" date="2018-08" db="EMBL/GenBank/DDBJ databases">
        <title>Mountain-cultivated ginseng endophyte, Burkholderia stabilis and its activity against ginseng root rot disease.</title>
        <authorList>
            <person name="Tapan Kumar M."/>
            <person name="Bae H."/>
            <person name="Shanmugam G."/>
            <person name="Jeon J."/>
        </authorList>
    </citation>
    <scope>NUCLEOTIDE SEQUENCE [LARGE SCALE GENOMIC DNA]</scope>
    <source>
        <strain evidence="1 2">EB159</strain>
    </source>
</reference>
<protein>
    <submittedName>
        <fullName evidence="1">Uncharacterized protein</fullName>
    </submittedName>
</protein>
<sequence length="166" mass="19470">MARERQDGHYKRLVQDLVNGREGQFSLLVQSRFIRDSPHVFVRDTQSKDRCPVSLEDLSVRAVEWMSTWGLEIHRSPDSNAAICEVLAGICRTSHTRGRRCRSRGTRTHRIRVIRVTISRSIDTFQLKRRLWITHKRRRTSTRPQPRGRQPASLLRSIRMCRVRSG</sequence>
<gene>
    <name evidence="1" type="ORF">D1006_26650</name>
</gene>